<evidence type="ECO:0000313" key="1">
    <source>
        <dbReference type="EMBL" id="CAA7031164.1"/>
    </source>
</evidence>
<organism evidence="1 2">
    <name type="scientific">Microthlaspi erraticum</name>
    <dbReference type="NCBI Taxonomy" id="1685480"/>
    <lineage>
        <taxon>Eukaryota</taxon>
        <taxon>Viridiplantae</taxon>
        <taxon>Streptophyta</taxon>
        <taxon>Embryophyta</taxon>
        <taxon>Tracheophyta</taxon>
        <taxon>Spermatophyta</taxon>
        <taxon>Magnoliopsida</taxon>
        <taxon>eudicotyledons</taxon>
        <taxon>Gunneridae</taxon>
        <taxon>Pentapetalae</taxon>
        <taxon>rosids</taxon>
        <taxon>malvids</taxon>
        <taxon>Brassicales</taxon>
        <taxon>Brassicaceae</taxon>
        <taxon>Coluteocarpeae</taxon>
        <taxon>Microthlaspi</taxon>
    </lineage>
</organism>
<dbReference type="Proteomes" id="UP000467841">
    <property type="component" value="Unassembled WGS sequence"/>
</dbReference>
<dbReference type="EMBL" id="CACVBM020001104">
    <property type="protein sequence ID" value="CAA7031164.1"/>
    <property type="molecule type" value="Genomic_DNA"/>
</dbReference>
<name>A0A6D2IPY5_9BRAS</name>
<keyword evidence="2" id="KW-1185">Reference proteome</keyword>
<reference evidence="1" key="1">
    <citation type="submission" date="2020-01" db="EMBL/GenBank/DDBJ databases">
        <authorList>
            <person name="Mishra B."/>
        </authorList>
    </citation>
    <scope>NUCLEOTIDE SEQUENCE [LARGE SCALE GENOMIC DNA]</scope>
</reference>
<accession>A0A6D2IPY5</accession>
<sequence>MNWSQQDFDFVTNSGWAFPTMMGMISAQIDGRHSSDECIHRYAQVHGIQLPEVAVEVFPQPIPKRSLMQKIQEALGENARSFKEILGEFIKQKINSDEFLKSLEQYGLRDLASEISNSLAEKHPRRKMEFDIYVYIFIEFDSYLW</sequence>
<dbReference type="AlphaFoldDB" id="A0A6D2IPY5"/>
<protein>
    <submittedName>
        <fullName evidence="1">Uncharacterized protein</fullName>
    </submittedName>
</protein>
<comment type="caution">
    <text evidence="1">The sequence shown here is derived from an EMBL/GenBank/DDBJ whole genome shotgun (WGS) entry which is preliminary data.</text>
</comment>
<proteinExistence type="predicted"/>
<evidence type="ECO:0000313" key="2">
    <source>
        <dbReference type="Proteomes" id="UP000467841"/>
    </source>
</evidence>
<gene>
    <name evidence="1" type="ORF">MERR_LOCUS18399</name>
</gene>